<dbReference type="Proteomes" id="UP001231189">
    <property type="component" value="Unassembled WGS sequence"/>
</dbReference>
<dbReference type="PANTHER" id="PTHR31170">
    <property type="entry name" value="BNAC04G53230D PROTEIN"/>
    <property type="match status" value="1"/>
</dbReference>
<feature type="transmembrane region" description="Helical" evidence="2">
    <location>
        <begin position="507"/>
        <end position="534"/>
    </location>
</feature>
<keyword evidence="2" id="KW-1133">Transmembrane helix</keyword>
<keyword evidence="2" id="KW-0812">Transmembrane</keyword>
<gene>
    <name evidence="3" type="ORF">QYE76_000236</name>
</gene>
<comment type="caution">
    <text evidence="3">The sequence shown here is derived from an EMBL/GenBank/DDBJ whole genome shotgun (WGS) entry which is preliminary data.</text>
</comment>
<accession>A0AAD8VYK1</accession>
<feature type="region of interest" description="Disordered" evidence="1">
    <location>
        <begin position="24"/>
        <end position="69"/>
    </location>
</feature>
<evidence type="ECO:0000256" key="1">
    <source>
        <dbReference type="SAM" id="MobiDB-lite"/>
    </source>
</evidence>
<evidence type="ECO:0000313" key="4">
    <source>
        <dbReference type="Proteomes" id="UP001231189"/>
    </source>
</evidence>
<proteinExistence type="predicted"/>
<dbReference type="EMBL" id="JAUUTY010000005">
    <property type="protein sequence ID" value="KAK1625921.1"/>
    <property type="molecule type" value="Genomic_DNA"/>
</dbReference>
<keyword evidence="4" id="KW-1185">Reference proteome</keyword>
<organism evidence="3 4">
    <name type="scientific">Lolium multiflorum</name>
    <name type="common">Italian ryegrass</name>
    <name type="synonym">Lolium perenne subsp. multiflorum</name>
    <dbReference type="NCBI Taxonomy" id="4521"/>
    <lineage>
        <taxon>Eukaryota</taxon>
        <taxon>Viridiplantae</taxon>
        <taxon>Streptophyta</taxon>
        <taxon>Embryophyta</taxon>
        <taxon>Tracheophyta</taxon>
        <taxon>Spermatophyta</taxon>
        <taxon>Magnoliopsida</taxon>
        <taxon>Liliopsida</taxon>
        <taxon>Poales</taxon>
        <taxon>Poaceae</taxon>
        <taxon>BOP clade</taxon>
        <taxon>Pooideae</taxon>
        <taxon>Poodae</taxon>
        <taxon>Poeae</taxon>
        <taxon>Poeae Chloroplast Group 2 (Poeae type)</taxon>
        <taxon>Loliodinae</taxon>
        <taxon>Loliinae</taxon>
        <taxon>Lolium</taxon>
    </lineage>
</organism>
<sequence length="538" mass="60820">MAFCSGHVDISSFSVLLAGSNKMASTDDGQNLWDVDVRNPTTMKPPSTPQVEKPADEEKIRKQQQRQLQTPQLRLATMEEEVSMAIPQRSVLPPTICVVPEDLAEGNKGAYTPKVICIGPLFDGERTTASMLTLEHYKRCCVRKLVVGGESAAWSPEIHGPLLRNCFDTIVRLLPRVRASYSSSISSSSISDDEQLAMTMLLDGCFVLYRLLKHARMAKSGGAMESDYDEWTHLFGRCWVWGTVKRDLLLLSNQVPFFVVRKLFKHLKVMGNTTTGERDDALLVSGGLHLFGSLHPPRLHSARIQCHDVHHLLHLFYLSVDFPPSDSDESIRHQQQQLPAALLAPELTRWVPCATELEEAGVRFCARKRGASSFLDISFRRRRGILEIPPLQLFDYSEPLFRNLIAFEQTYPTTPGRFTAYAIFMDCLIKTTGDVRLLHRSGVLVNHMNGDRDDVAMGFFSRLCKEAHTSDDRNYLAGLMQEVNTYQRARWPRWRAALVSNYFTNPWVTTSVVVAMVLLALTVLQTFYSVYGYYKPPK</sequence>
<dbReference type="Pfam" id="PF03140">
    <property type="entry name" value="DUF247"/>
    <property type="match status" value="1"/>
</dbReference>
<evidence type="ECO:0000256" key="2">
    <source>
        <dbReference type="SAM" id="Phobius"/>
    </source>
</evidence>
<keyword evidence="2" id="KW-0472">Membrane</keyword>
<evidence type="ECO:0000313" key="3">
    <source>
        <dbReference type="EMBL" id="KAK1625921.1"/>
    </source>
</evidence>
<dbReference type="AlphaFoldDB" id="A0AAD8VYK1"/>
<name>A0AAD8VYK1_LOLMU</name>
<protein>
    <submittedName>
        <fullName evidence="3">Uncharacterized protein</fullName>
    </submittedName>
</protein>
<dbReference type="PANTHER" id="PTHR31170:SF25">
    <property type="entry name" value="BNAA09G04570D PROTEIN"/>
    <property type="match status" value="1"/>
</dbReference>
<dbReference type="InterPro" id="IPR004158">
    <property type="entry name" value="DUF247_pln"/>
</dbReference>
<reference evidence="3" key="1">
    <citation type="submission" date="2023-07" db="EMBL/GenBank/DDBJ databases">
        <title>A chromosome-level genome assembly of Lolium multiflorum.</title>
        <authorList>
            <person name="Chen Y."/>
            <person name="Copetti D."/>
            <person name="Kolliker R."/>
            <person name="Studer B."/>
        </authorList>
    </citation>
    <scope>NUCLEOTIDE SEQUENCE</scope>
    <source>
        <strain evidence="3">02402/16</strain>
        <tissue evidence="3">Leaf</tissue>
    </source>
</reference>